<dbReference type="RefSeq" id="WP_154738428.1">
    <property type="nucleotide sequence ID" value="NZ_WMBQ01000001.1"/>
</dbReference>
<dbReference type="InterPro" id="IPR021731">
    <property type="entry name" value="AMIN_dom"/>
</dbReference>
<dbReference type="Proteomes" id="UP000440694">
    <property type="component" value="Unassembled WGS sequence"/>
</dbReference>
<dbReference type="InterPro" id="IPR050695">
    <property type="entry name" value="N-acetylmuramoyl_amidase_3"/>
</dbReference>
<dbReference type="GO" id="GO:0030288">
    <property type="term" value="C:outer membrane-bounded periplasmic space"/>
    <property type="evidence" value="ECO:0007669"/>
    <property type="project" value="TreeGrafter"/>
</dbReference>
<gene>
    <name evidence="6" type="ORF">GIW81_06250</name>
</gene>
<dbReference type="EMBL" id="WMBQ01000001">
    <property type="protein sequence ID" value="MTD93935.1"/>
    <property type="molecule type" value="Genomic_DNA"/>
</dbReference>
<evidence type="ECO:0000256" key="4">
    <source>
        <dbReference type="SAM" id="SignalP"/>
    </source>
</evidence>
<feature type="domain" description="MurNAc-LAA" evidence="5">
    <location>
        <begin position="274"/>
        <end position="438"/>
    </location>
</feature>
<evidence type="ECO:0000256" key="1">
    <source>
        <dbReference type="ARBA" id="ARBA00001561"/>
    </source>
</evidence>
<dbReference type="SUPFAM" id="SSF53187">
    <property type="entry name" value="Zn-dependent exopeptidases"/>
    <property type="match status" value="1"/>
</dbReference>
<evidence type="ECO:0000313" key="7">
    <source>
        <dbReference type="Proteomes" id="UP000440694"/>
    </source>
</evidence>
<dbReference type="PANTHER" id="PTHR30404:SF0">
    <property type="entry name" value="N-ACETYLMURAMOYL-L-ALANINE AMIDASE AMIC"/>
    <property type="match status" value="1"/>
</dbReference>
<reference evidence="6 7" key="1">
    <citation type="submission" date="2019-11" db="EMBL/GenBank/DDBJ databases">
        <title>Identification of a novel strain.</title>
        <authorList>
            <person name="Xu Q."/>
            <person name="Wang G."/>
        </authorList>
    </citation>
    <scope>NUCLEOTIDE SEQUENCE [LARGE SCALE GENOMIC DNA]</scope>
    <source>
        <strain evidence="7">xq</strain>
    </source>
</reference>
<evidence type="ECO:0000256" key="2">
    <source>
        <dbReference type="ARBA" id="ARBA00011901"/>
    </source>
</evidence>
<proteinExistence type="predicted"/>
<comment type="catalytic activity">
    <reaction evidence="1">
        <text>Hydrolyzes the link between N-acetylmuramoyl residues and L-amino acid residues in certain cell-wall glycopeptides.</text>
        <dbReference type="EC" id="3.5.1.28"/>
    </reaction>
</comment>
<dbReference type="PANTHER" id="PTHR30404">
    <property type="entry name" value="N-ACETYLMURAMOYL-L-ALANINE AMIDASE"/>
    <property type="match status" value="1"/>
</dbReference>
<feature type="chain" id="PRO_5026250215" description="N-acetylmuramoyl-L-alanine amidase" evidence="4">
    <location>
        <begin position="29"/>
        <end position="450"/>
    </location>
</feature>
<dbReference type="EC" id="3.5.1.28" evidence="2"/>
<name>A0A6I3KEI7_9HYPH</name>
<comment type="caution">
    <text evidence="6">The sequence shown here is derived from an EMBL/GenBank/DDBJ whole genome shotgun (WGS) entry which is preliminary data.</text>
</comment>
<dbReference type="SMART" id="SM00646">
    <property type="entry name" value="Ami_3"/>
    <property type="match status" value="1"/>
</dbReference>
<dbReference type="GO" id="GO:0009253">
    <property type="term" value="P:peptidoglycan catabolic process"/>
    <property type="evidence" value="ECO:0007669"/>
    <property type="project" value="InterPro"/>
</dbReference>
<dbReference type="Pfam" id="PF01520">
    <property type="entry name" value="Amidase_3"/>
    <property type="match status" value="1"/>
</dbReference>
<evidence type="ECO:0000313" key="6">
    <source>
        <dbReference type="EMBL" id="MTD93935.1"/>
    </source>
</evidence>
<dbReference type="CDD" id="cd02696">
    <property type="entry name" value="MurNAc-LAA"/>
    <property type="match status" value="1"/>
</dbReference>
<evidence type="ECO:0000259" key="5">
    <source>
        <dbReference type="SMART" id="SM00646"/>
    </source>
</evidence>
<protein>
    <recommendedName>
        <fullName evidence="2">N-acetylmuramoyl-L-alanine amidase</fullName>
        <ecNumber evidence="2">3.5.1.28</ecNumber>
    </recommendedName>
</protein>
<dbReference type="Gene3D" id="3.40.630.40">
    <property type="entry name" value="Zn-dependent exopeptidases"/>
    <property type="match status" value="1"/>
</dbReference>
<accession>A0A6I3KEI7</accession>
<evidence type="ECO:0000256" key="3">
    <source>
        <dbReference type="ARBA" id="ARBA00022801"/>
    </source>
</evidence>
<keyword evidence="7" id="KW-1185">Reference proteome</keyword>
<sequence>MVYGTPWRVRRGILFALTLLCAHTPLQAQSLLDGAERILKGADNLFGGPSEPAARQVASQEPQQRTRFVIGLPKTTEFEVFSLSNPNRVVVQVSETKLRLPDQPKAAPVGLIKSFQAGLAGADRSRIIIYVTEPVIVSSARIEKAAGGNNEHLVVEIASFTPVTASISQPVKQVAASPAMTPPPFALGAAGLQPPLPRPAVSPDVLAQRAFKPIIVIDPGHGGHDSGAMKNGAVEKDITLAFSKILAKKLNETGRYKVLMTREEDVFIPLGDRVAFGEKHKAALFIAVHCDYADTGSTASGATIYSLRESVADSLRRSTRDDVADDVKSEVEKLKKAGGGSDDVSSVKGILADLAEREVDATADRTSVFARTVIENMGASTTMRTKPDQQAGFRVLKTAQFPSVLIELAYVTNKQDAANLQSDTWRDKVTSSIMTAIDNYFSNQVAQVPM</sequence>
<dbReference type="Gene3D" id="2.60.40.3500">
    <property type="match status" value="1"/>
</dbReference>
<dbReference type="Pfam" id="PF11741">
    <property type="entry name" value="AMIN"/>
    <property type="match status" value="1"/>
</dbReference>
<dbReference type="AlphaFoldDB" id="A0A6I3KEI7"/>
<dbReference type="GO" id="GO:0008745">
    <property type="term" value="F:N-acetylmuramoyl-L-alanine amidase activity"/>
    <property type="evidence" value="ECO:0007669"/>
    <property type="project" value="UniProtKB-EC"/>
</dbReference>
<keyword evidence="3" id="KW-0378">Hydrolase</keyword>
<feature type="signal peptide" evidence="4">
    <location>
        <begin position="1"/>
        <end position="28"/>
    </location>
</feature>
<organism evidence="6 7">
    <name type="scientific">Hyphomicrobium album</name>
    <dbReference type="NCBI Taxonomy" id="2665159"/>
    <lineage>
        <taxon>Bacteria</taxon>
        <taxon>Pseudomonadati</taxon>
        <taxon>Pseudomonadota</taxon>
        <taxon>Alphaproteobacteria</taxon>
        <taxon>Hyphomicrobiales</taxon>
        <taxon>Hyphomicrobiaceae</taxon>
        <taxon>Hyphomicrobium</taxon>
    </lineage>
</organism>
<dbReference type="InterPro" id="IPR002508">
    <property type="entry name" value="MurNAc-LAA_cat"/>
</dbReference>
<keyword evidence="4" id="KW-0732">Signal</keyword>